<evidence type="ECO:0000313" key="2">
    <source>
        <dbReference type="EMBL" id="ATI15829.1"/>
    </source>
</evidence>
<dbReference type="Proteomes" id="UP000230824">
    <property type="component" value="Segment"/>
</dbReference>
<dbReference type="EMBL" id="MF805809">
    <property type="protein sequence ID" value="ATI15829.1"/>
    <property type="molecule type" value="Genomic_DNA"/>
</dbReference>
<name>A0A291LA83_9CAUD</name>
<proteinExistence type="predicted"/>
<dbReference type="Gene3D" id="1.20.5.1700">
    <property type="match status" value="1"/>
</dbReference>
<organism evidence="2 3">
    <name type="scientific">Escherichia phage vB_EcoM_PHB05</name>
    <dbReference type="NCBI Taxonomy" id="2041347"/>
    <lineage>
        <taxon>Viruses</taxon>
        <taxon>Duplodnaviria</taxon>
        <taxon>Heunggongvirae</taxon>
        <taxon>Uroviricota</taxon>
        <taxon>Caudoviricetes</taxon>
        <taxon>Stephanstirmvirinae</taxon>
        <taxon>Justusliebigvirus</taxon>
        <taxon>Justusliebigvirus PHB05</taxon>
    </lineage>
</organism>
<accession>A0A291LA83</accession>
<reference evidence="2 3" key="1">
    <citation type="submission" date="2017-09" db="EMBL/GenBank/DDBJ databases">
        <title>Phage vB_EcoM_PHB05 against multidrug-resistant shiga toxin-producing Escherichia.</title>
        <authorList>
            <person name="Chen Y."/>
            <person name="Song J."/>
            <person name="Wu B."/>
        </authorList>
    </citation>
    <scope>NUCLEOTIDE SEQUENCE [LARGE SCALE GENOMIC DNA]</scope>
    <source>
        <strain evidence="2">Wastewater</strain>
    </source>
</reference>
<keyword evidence="1" id="KW-0175">Coiled coil</keyword>
<dbReference type="KEGG" id="vg:62611799"/>
<protein>
    <submittedName>
        <fullName evidence="2">Uncharacterized protein</fullName>
    </submittedName>
</protein>
<sequence>MEIYSGEGKYFTVVDNGEIIIYRYGSEWRNETGDGYILSLLRLINDLTEELEETKRSYDDQVDSLENIISDLNEEVCYLSGQVSELTLECEDLGDVIADLNERLKD</sequence>
<dbReference type="GeneID" id="62611799"/>
<keyword evidence="3" id="KW-1185">Reference proteome</keyword>
<dbReference type="RefSeq" id="YP_009984455.1">
    <property type="nucleotide sequence ID" value="NC_052652.1"/>
</dbReference>
<evidence type="ECO:0000256" key="1">
    <source>
        <dbReference type="SAM" id="Coils"/>
    </source>
</evidence>
<feature type="coiled-coil region" evidence="1">
    <location>
        <begin position="37"/>
        <end position="103"/>
    </location>
</feature>
<evidence type="ECO:0000313" key="3">
    <source>
        <dbReference type="Proteomes" id="UP000230824"/>
    </source>
</evidence>